<dbReference type="GO" id="GO:0033969">
    <property type="term" value="F:gamma-glutamyl-gamma-aminobutyrate hydrolase activity"/>
    <property type="evidence" value="ECO:0007669"/>
    <property type="project" value="TreeGrafter"/>
</dbReference>
<organism evidence="2 3">
    <name type="scientific">Brasilonema sennae CENA114</name>
    <dbReference type="NCBI Taxonomy" id="415709"/>
    <lineage>
        <taxon>Bacteria</taxon>
        <taxon>Bacillati</taxon>
        <taxon>Cyanobacteriota</taxon>
        <taxon>Cyanophyceae</taxon>
        <taxon>Nostocales</taxon>
        <taxon>Scytonemataceae</taxon>
        <taxon>Brasilonema</taxon>
        <taxon>Bromeliae group (in: Brasilonema)</taxon>
    </lineage>
</organism>
<dbReference type="InterPro" id="IPR011697">
    <property type="entry name" value="Peptidase_C26"/>
</dbReference>
<keyword evidence="2" id="KW-0378">Hydrolase</keyword>
<dbReference type="PANTHER" id="PTHR43235">
    <property type="entry name" value="GLUTAMINE AMIDOTRANSFERASE PB2B2.05-RELATED"/>
    <property type="match status" value="1"/>
</dbReference>
<dbReference type="EMBL" id="CP030118">
    <property type="protein sequence ID" value="QDL10818.1"/>
    <property type="molecule type" value="Genomic_DNA"/>
</dbReference>
<protein>
    <submittedName>
        <fullName evidence="2">Gamma-glutamyl-gamma-aminobutyrate hydrolase family protein</fullName>
    </submittedName>
</protein>
<dbReference type="CDD" id="cd01745">
    <property type="entry name" value="GATase1_2"/>
    <property type="match status" value="1"/>
</dbReference>
<name>A0A856MJF6_9CYAN</name>
<evidence type="ECO:0000313" key="2">
    <source>
        <dbReference type="EMBL" id="QDL10818.1"/>
    </source>
</evidence>
<dbReference type="KEGG" id="bsen:DP114_25520"/>
<dbReference type="Proteomes" id="UP000503129">
    <property type="component" value="Chromosome"/>
</dbReference>
<dbReference type="InterPro" id="IPR029062">
    <property type="entry name" value="Class_I_gatase-like"/>
</dbReference>
<keyword evidence="3" id="KW-1185">Reference proteome</keyword>
<feature type="region of interest" description="Disordered" evidence="1">
    <location>
        <begin position="250"/>
        <end position="280"/>
    </location>
</feature>
<dbReference type="PROSITE" id="PS51273">
    <property type="entry name" value="GATASE_TYPE_1"/>
    <property type="match status" value="1"/>
</dbReference>
<dbReference type="Pfam" id="PF07722">
    <property type="entry name" value="Peptidase_C26"/>
    <property type="match status" value="1"/>
</dbReference>
<dbReference type="SUPFAM" id="SSF52317">
    <property type="entry name" value="Class I glutamine amidotransferase-like"/>
    <property type="match status" value="1"/>
</dbReference>
<reference evidence="2 3" key="1">
    <citation type="submission" date="2018-06" db="EMBL/GenBank/DDBJ databases">
        <title>Comparative genomics of Brasilonema spp. strains.</title>
        <authorList>
            <person name="Alvarenga D.O."/>
            <person name="Fiore M.F."/>
            <person name="Varani A.M."/>
        </authorList>
    </citation>
    <scope>NUCLEOTIDE SEQUENCE [LARGE SCALE GENOMIC DNA]</scope>
    <source>
        <strain evidence="2 3">CENA114</strain>
    </source>
</reference>
<dbReference type="RefSeq" id="WP_171977423.1">
    <property type="nucleotide sequence ID" value="NZ_CAWOXK010000001.1"/>
</dbReference>
<accession>A0A856MJF6</accession>
<dbReference type="GO" id="GO:0005829">
    <property type="term" value="C:cytosol"/>
    <property type="evidence" value="ECO:0007669"/>
    <property type="project" value="TreeGrafter"/>
</dbReference>
<dbReference type="InterPro" id="IPR044668">
    <property type="entry name" value="PuuD-like"/>
</dbReference>
<dbReference type="PANTHER" id="PTHR43235:SF1">
    <property type="entry name" value="GLUTAMINE AMIDOTRANSFERASE PB2B2.05-RELATED"/>
    <property type="match status" value="1"/>
</dbReference>
<evidence type="ECO:0000256" key="1">
    <source>
        <dbReference type="SAM" id="MobiDB-lite"/>
    </source>
</evidence>
<dbReference type="AlphaFoldDB" id="A0A856MJF6"/>
<dbReference type="GO" id="GO:0006598">
    <property type="term" value="P:polyamine catabolic process"/>
    <property type="evidence" value="ECO:0007669"/>
    <property type="project" value="TreeGrafter"/>
</dbReference>
<dbReference type="Gene3D" id="3.40.50.880">
    <property type="match status" value="1"/>
</dbReference>
<proteinExistence type="predicted"/>
<evidence type="ECO:0000313" key="3">
    <source>
        <dbReference type="Proteomes" id="UP000503129"/>
    </source>
</evidence>
<gene>
    <name evidence="2" type="ORF">DP114_25520</name>
</gene>
<sequence>MSQESKPPQIGITTYGRQQATAVSPLNAYSNAVQAAGGVPVLLPATEVEPQKLLEPLDGLILSGGGDIDPVFYNGSFHPKIYSVDSHRDVFELQIARFALDNHIPVLGICRGLQILIVVSGGTLIPHIPDKYGTSVLHRQEPEPGLWQSTEHIIKINPNSRLAKLIQKTQISVVSFHHQAARKIPPGWHTVAYALKDGVIEAIEHEHHPWAIGVQWHPELSPNDPNHQRIFQGFVRATLSRKNLKIRGVRALSSPTPLHTPDTYGGKPSSSTGSPIPLHP</sequence>